<sequence>MRLMLVSILPTDVSFHIWTATQDTEVTCTYNIDAYFKSHKKSKKLFFYNL</sequence>
<evidence type="ECO:0000313" key="2">
    <source>
        <dbReference type="Proteomes" id="UP001634394"/>
    </source>
</evidence>
<evidence type="ECO:0000313" key="1">
    <source>
        <dbReference type="EMBL" id="KAL3851807.1"/>
    </source>
</evidence>
<dbReference type="AlphaFoldDB" id="A0ABD3UQL7"/>
<proteinExistence type="predicted"/>
<accession>A0ABD3UQL7</accession>
<dbReference type="Proteomes" id="UP001634394">
    <property type="component" value="Unassembled WGS sequence"/>
</dbReference>
<comment type="caution">
    <text evidence="1">The sequence shown here is derived from an EMBL/GenBank/DDBJ whole genome shotgun (WGS) entry which is preliminary data.</text>
</comment>
<dbReference type="EMBL" id="JBJQND010000015">
    <property type="protein sequence ID" value="KAL3851807.1"/>
    <property type="molecule type" value="Genomic_DNA"/>
</dbReference>
<gene>
    <name evidence="1" type="ORF">ACJMK2_015513</name>
</gene>
<organism evidence="1 2">
    <name type="scientific">Sinanodonta woodiana</name>
    <name type="common">Chinese pond mussel</name>
    <name type="synonym">Anodonta woodiana</name>
    <dbReference type="NCBI Taxonomy" id="1069815"/>
    <lineage>
        <taxon>Eukaryota</taxon>
        <taxon>Metazoa</taxon>
        <taxon>Spiralia</taxon>
        <taxon>Lophotrochozoa</taxon>
        <taxon>Mollusca</taxon>
        <taxon>Bivalvia</taxon>
        <taxon>Autobranchia</taxon>
        <taxon>Heteroconchia</taxon>
        <taxon>Palaeoheterodonta</taxon>
        <taxon>Unionida</taxon>
        <taxon>Unionoidea</taxon>
        <taxon>Unionidae</taxon>
        <taxon>Unioninae</taxon>
        <taxon>Sinanodonta</taxon>
    </lineage>
</organism>
<name>A0ABD3UQL7_SINWO</name>
<reference evidence="1 2" key="1">
    <citation type="submission" date="2024-11" db="EMBL/GenBank/DDBJ databases">
        <title>Chromosome-level genome assembly of the freshwater bivalve Anodonta woodiana.</title>
        <authorList>
            <person name="Chen X."/>
        </authorList>
    </citation>
    <scope>NUCLEOTIDE SEQUENCE [LARGE SCALE GENOMIC DNA]</scope>
    <source>
        <strain evidence="1">MN2024</strain>
        <tissue evidence="1">Gills</tissue>
    </source>
</reference>
<protein>
    <submittedName>
        <fullName evidence="1">Uncharacterized protein</fullName>
    </submittedName>
</protein>
<keyword evidence="2" id="KW-1185">Reference proteome</keyword>